<dbReference type="AlphaFoldDB" id="A0A811GDZ4"/>
<reference evidence="1 2" key="1">
    <citation type="submission" date="2020-02" db="EMBL/GenBank/DDBJ databases">
        <authorList>
            <person name="Chaudhuri R."/>
        </authorList>
    </citation>
    <scope>NUCLEOTIDE SEQUENCE [LARGE SCALE GENOMIC DNA]</scope>
    <source>
        <strain evidence="1">SFB21</strain>
    </source>
</reference>
<protein>
    <recommendedName>
        <fullName evidence="3">XRE family transcriptional regulator</fullName>
    </recommendedName>
</protein>
<evidence type="ECO:0008006" key="3">
    <source>
        <dbReference type="Google" id="ProtNLM"/>
    </source>
</evidence>
<organism evidence="1 2">
    <name type="scientific">Acinetobacter bouvetii</name>
    <dbReference type="NCBI Taxonomy" id="202951"/>
    <lineage>
        <taxon>Bacteria</taxon>
        <taxon>Pseudomonadati</taxon>
        <taxon>Pseudomonadota</taxon>
        <taxon>Gammaproteobacteria</taxon>
        <taxon>Moraxellales</taxon>
        <taxon>Moraxellaceae</taxon>
        <taxon>Acinetobacter</taxon>
    </lineage>
</organism>
<gene>
    <name evidence="1" type="ORF">SFB21_3105</name>
</gene>
<dbReference type="RefSeq" id="WP_174560799.1">
    <property type="nucleotide sequence ID" value="NZ_CADDTS010000049.1"/>
</dbReference>
<sequence>MTRKIPNETLREWLCAKRGRSLALSKKLNCSKQYTSQISKNQNGISLKKWDQISWGMLEVENDEKVAL</sequence>
<dbReference type="Proteomes" id="UP000489961">
    <property type="component" value="Unassembled WGS sequence"/>
</dbReference>
<proteinExistence type="predicted"/>
<comment type="caution">
    <text evidence="1">The sequence shown here is derived from an EMBL/GenBank/DDBJ whole genome shotgun (WGS) entry which is preliminary data.</text>
</comment>
<evidence type="ECO:0000313" key="1">
    <source>
        <dbReference type="EMBL" id="CAB1222412.1"/>
    </source>
</evidence>
<dbReference type="EMBL" id="CADDTS010000049">
    <property type="protein sequence ID" value="CAB1222412.1"/>
    <property type="molecule type" value="Genomic_DNA"/>
</dbReference>
<evidence type="ECO:0000313" key="2">
    <source>
        <dbReference type="Proteomes" id="UP000489961"/>
    </source>
</evidence>
<name>A0A811GDZ4_9GAMM</name>
<accession>A0A811GDZ4</accession>